<feature type="coiled-coil region" evidence="1">
    <location>
        <begin position="139"/>
        <end position="166"/>
    </location>
</feature>
<dbReference type="EMBL" id="KN847495">
    <property type="protein sequence ID" value="KIW16467.1"/>
    <property type="molecule type" value="Genomic_DNA"/>
</dbReference>
<dbReference type="Pfam" id="PF13093">
    <property type="entry name" value="FTA4"/>
    <property type="match status" value="1"/>
</dbReference>
<evidence type="ECO:0000313" key="3">
    <source>
        <dbReference type="Proteomes" id="UP000053328"/>
    </source>
</evidence>
<dbReference type="InterPro" id="IPR025207">
    <property type="entry name" value="Sim4_Fta4"/>
</dbReference>
<dbReference type="Proteomes" id="UP000053328">
    <property type="component" value="Unassembled WGS sequence"/>
</dbReference>
<accession>A0A0D1ZUP6</accession>
<dbReference type="PANTHER" id="PTHR42040:SF1">
    <property type="entry name" value="INNER KINETOCHORE SUBUNIT FTA4"/>
    <property type="match status" value="1"/>
</dbReference>
<organism evidence="2 3">
    <name type="scientific">Exophiala spinifera</name>
    <dbReference type="NCBI Taxonomy" id="91928"/>
    <lineage>
        <taxon>Eukaryota</taxon>
        <taxon>Fungi</taxon>
        <taxon>Dikarya</taxon>
        <taxon>Ascomycota</taxon>
        <taxon>Pezizomycotina</taxon>
        <taxon>Eurotiomycetes</taxon>
        <taxon>Chaetothyriomycetidae</taxon>
        <taxon>Chaetothyriales</taxon>
        <taxon>Herpotrichiellaceae</taxon>
        <taxon>Exophiala</taxon>
    </lineage>
</organism>
<evidence type="ECO:0000256" key="1">
    <source>
        <dbReference type="SAM" id="Coils"/>
    </source>
</evidence>
<keyword evidence="1" id="KW-0175">Coiled coil</keyword>
<dbReference type="RefSeq" id="XP_016236683.1">
    <property type="nucleotide sequence ID" value="XM_016380856.1"/>
</dbReference>
<gene>
    <name evidence="2" type="ORF">PV08_06521</name>
</gene>
<dbReference type="OrthoDB" id="21214at2759"/>
<sequence>MNDESITSLKAAFLRSQVRHLSTPLAPSTDWREDLPEPEGGHLSDKVVQDVVTKVNEKIKQHNRMVFSQQSQRHVAEQIETLHWNIVNAELNEAELHTSVVRRDADLTTSSTIETLPEELDDALIHPERPPNADEAETYNSLRSDLLNHSRRRDALKQKLARYRALQKLMAPLDDPQTNIQPNLVTRDGELGTELDRTRVLLARVSGRVADVHNTTRQPTANGMKQSLSNEQKLAALLDPT</sequence>
<dbReference type="STRING" id="91928.A0A0D1ZUP6"/>
<reference evidence="2 3" key="1">
    <citation type="submission" date="2015-01" db="EMBL/GenBank/DDBJ databases">
        <title>The Genome Sequence of Exophiala spinifera CBS89968.</title>
        <authorList>
            <consortium name="The Broad Institute Genomics Platform"/>
            <person name="Cuomo C."/>
            <person name="de Hoog S."/>
            <person name="Gorbushina A."/>
            <person name="Stielow B."/>
            <person name="Teixiera M."/>
            <person name="Abouelleil A."/>
            <person name="Chapman S.B."/>
            <person name="Priest M."/>
            <person name="Young S.K."/>
            <person name="Wortman J."/>
            <person name="Nusbaum C."/>
            <person name="Birren B."/>
        </authorList>
    </citation>
    <scope>NUCLEOTIDE SEQUENCE [LARGE SCALE GENOMIC DNA]</scope>
    <source>
        <strain evidence="2 3">CBS 89968</strain>
    </source>
</reference>
<dbReference type="AlphaFoldDB" id="A0A0D1ZUP6"/>
<keyword evidence="3" id="KW-1185">Reference proteome</keyword>
<protein>
    <recommendedName>
        <fullName evidence="4">Kinetochore protein fta4</fullName>
    </recommendedName>
</protein>
<dbReference type="VEuPathDB" id="FungiDB:PV08_06521"/>
<dbReference type="GO" id="GO:0031511">
    <property type="term" value="C:Mis6-Sim4 complex"/>
    <property type="evidence" value="ECO:0007669"/>
    <property type="project" value="InterPro"/>
</dbReference>
<evidence type="ECO:0000313" key="2">
    <source>
        <dbReference type="EMBL" id="KIW16467.1"/>
    </source>
</evidence>
<dbReference type="PANTHER" id="PTHR42040">
    <property type="entry name" value="INNER KINETOCHORE SUBUNIT FTA4"/>
    <property type="match status" value="1"/>
</dbReference>
<proteinExistence type="predicted"/>
<name>A0A0D1ZUP6_9EURO</name>
<evidence type="ECO:0008006" key="4">
    <source>
        <dbReference type="Google" id="ProtNLM"/>
    </source>
</evidence>
<dbReference type="HOGENOM" id="CLU_058478_1_0_1"/>
<dbReference type="GeneID" id="27333604"/>